<dbReference type="OMA" id="VEIRTQP"/>
<evidence type="ECO:0000313" key="4">
    <source>
        <dbReference type="EMBL" id="KAH9368737.1"/>
    </source>
</evidence>
<protein>
    <recommendedName>
        <fullName evidence="3">Sulfotransferase domain-containing protein</fullName>
    </recommendedName>
</protein>
<evidence type="ECO:0000259" key="3">
    <source>
        <dbReference type="Pfam" id="PF00685"/>
    </source>
</evidence>
<keyword evidence="2" id="KW-0808">Transferase</keyword>
<dbReference type="GO" id="GO:0008146">
    <property type="term" value="F:sulfotransferase activity"/>
    <property type="evidence" value="ECO:0007669"/>
    <property type="project" value="InterPro"/>
</dbReference>
<reference evidence="4 5" key="1">
    <citation type="journal article" date="2020" name="Cell">
        <title>Large-Scale Comparative Analyses of Tick Genomes Elucidate Their Genetic Diversity and Vector Capacities.</title>
        <authorList>
            <consortium name="Tick Genome and Microbiome Consortium (TIGMIC)"/>
            <person name="Jia N."/>
            <person name="Wang J."/>
            <person name="Shi W."/>
            <person name="Du L."/>
            <person name="Sun Y."/>
            <person name="Zhan W."/>
            <person name="Jiang J.F."/>
            <person name="Wang Q."/>
            <person name="Zhang B."/>
            <person name="Ji P."/>
            <person name="Bell-Sakyi L."/>
            <person name="Cui X.M."/>
            <person name="Yuan T.T."/>
            <person name="Jiang B.G."/>
            <person name="Yang W.F."/>
            <person name="Lam T.T."/>
            <person name="Chang Q.C."/>
            <person name="Ding S.J."/>
            <person name="Wang X.J."/>
            <person name="Zhu J.G."/>
            <person name="Ruan X.D."/>
            <person name="Zhao L."/>
            <person name="Wei J.T."/>
            <person name="Ye R.Z."/>
            <person name="Que T.C."/>
            <person name="Du C.H."/>
            <person name="Zhou Y.H."/>
            <person name="Cheng J.X."/>
            <person name="Dai P.F."/>
            <person name="Guo W.B."/>
            <person name="Han X.H."/>
            <person name="Huang E.J."/>
            <person name="Li L.F."/>
            <person name="Wei W."/>
            <person name="Gao Y.C."/>
            <person name="Liu J.Z."/>
            <person name="Shao H.Z."/>
            <person name="Wang X."/>
            <person name="Wang C.C."/>
            <person name="Yang T.C."/>
            <person name="Huo Q.B."/>
            <person name="Li W."/>
            <person name="Chen H.Y."/>
            <person name="Chen S.E."/>
            <person name="Zhou L.G."/>
            <person name="Ni X.B."/>
            <person name="Tian J.H."/>
            <person name="Sheng Y."/>
            <person name="Liu T."/>
            <person name="Pan Y.S."/>
            <person name="Xia L.Y."/>
            <person name="Li J."/>
            <person name="Zhao F."/>
            <person name="Cao W.C."/>
        </authorList>
    </citation>
    <scope>NUCLEOTIDE SEQUENCE [LARGE SCALE GENOMIC DNA]</scope>
    <source>
        <strain evidence="4">HaeL-2018</strain>
    </source>
</reference>
<dbReference type="PANTHER" id="PTHR11783">
    <property type="entry name" value="SULFOTRANSFERASE SULT"/>
    <property type="match status" value="1"/>
</dbReference>
<dbReference type="Proteomes" id="UP000821853">
    <property type="component" value="Chromosome 2"/>
</dbReference>
<dbReference type="Gene3D" id="3.40.50.300">
    <property type="entry name" value="P-loop containing nucleotide triphosphate hydrolases"/>
    <property type="match status" value="1"/>
</dbReference>
<proteinExistence type="inferred from homology"/>
<evidence type="ECO:0000256" key="1">
    <source>
        <dbReference type="ARBA" id="ARBA00005771"/>
    </source>
</evidence>
<organism evidence="4 5">
    <name type="scientific">Haemaphysalis longicornis</name>
    <name type="common">Bush tick</name>
    <dbReference type="NCBI Taxonomy" id="44386"/>
    <lineage>
        <taxon>Eukaryota</taxon>
        <taxon>Metazoa</taxon>
        <taxon>Ecdysozoa</taxon>
        <taxon>Arthropoda</taxon>
        <taxon>Chelicerata</taxon>
        <taxon>Arachnida</taxon>
        <taxon>Acari</taxon>
        <taxon>Parasitiformes</taxon>
        <taxon>Ixodida</taxon>
        <taxon>Ixodoidea</taxon>
        <taxon>Ixodidae</taxon>
        <taxon>Haemaphysalinae</taxon>
        <taxon>Haemaphysalis</taxon>
    </lineage>
</organism>
<dbReference type="VEuPathDB" id="VectorBase:HLOH_048059"/>
<gene>
    <name evidence="4" type="ORF">HPB48_004756</name>
</gene>
<dbReference type="EMBL" id="JABSTR010000004">
    <property type="protein sequence ID" value="KAH9368737.1"/>
    <property type="molecule type" value="Genomic_DNA"/>
</dbReference>
<dbReference type="InterPro" id="IPR000863">
    <property type="entry name" value="Sulfotransferase_dom"/>
</dbReference>
<comment type="similarity">
    <text evidence="1">Belongs to the sulfotransferase 1 family.</text>
</comment>
<evidence type="ECO:0000313" key="5">
    <source>
        <dbReference type="Proteomes" id="UP000821853"/>
    </source>
</evidence>
<accession>A0A9J6G1S1</accession>
<feature type="domain" description="Sulfotransferase" evidence="3">
    <location>
        <begin position="46"/>
        <end position="167"/>
    </location>
</feature>
<dbReference type="AlphaFoldDB" id="A0A9J6G1S1"/>
<evidence type="ECO:0000256" key="2">
    <source>
        <dbReference type="ARBA" id="ARBA00022679"/>
    </source>
</evidence>
<dbReference type="SUPFAM" id="SSF52540">
    <property type="entry name" value="P-loop containing nucleoside triphosphate hydrolases"/>
    <property type="match status" value="1"/>
</dbReference>
<keyword evidence="5" id="KW-1185">Reference proteome</keyword>
<name>A0A9J6G1S1_HAELO</name>
<dbReference type="Pfam" id="PF00685">
    <property type="entry name" value="Sulfotransfer_1"/>
    <property type="match status" value="1"/>
</dbReference>
<dbReference type="OrthoDB" id="205623at2759"/>
<comment type="caution">
    <text evidence="4">The sequence shown here is derived from an EMBL/GenBank/DDBJ whole genome shotgun (WGS) entry which is preliminary data.</text>
</comment>
<sequence>MAVEIRTQPNGPLYVDIDGLRMNKRFSPELVRSAIEYAARPDDTAGRHWTQQIAYLIAHNGAPPADVLQLHMHSPSLEKFGAKTVTSLPNRGLIRTHLPYELVPKHPEAKYLYVCRNPKDVCVSFFYHTKGLDGYDFADGKFEDFFEVFLAGETDFGDYFQHVLPWYGP</sequence>
<dbReference type="InterPro" id="IPR027417">
    <property type="entry name" value="P-loop_NTPase"/>
</dbReference>